<dbReference type="EnsemblFungi" id="EJT81872">
    <property type="protein sequence ID" value="EJT81872"/>
    <property type="gene ID" value="GGTG_01846"/>
</dbReference>
<dbReference type="AlphaFoldDB" id="J3NKQ5"/>
<dbReference type="STRING" id="644352.J3NKQ5"/>
<accession>J3NKQ5</accession>
<evidence type="ECO:0000313" key="17">
    <source>
        <dbReference type="Proteomes" id="UP000006039"/>
    </source>
</evidence>
<evidence type="ECO:0000256" key="2">
    <source>
        <dbReference type="ARBA" id="ARBA00010399"/>
    </source>
</evidence>
<dbReference type="GO" id="GO:0000298">
    <property type="term" value="F:endopolyphosphatase activity"/>
    <property type="evidence" value="ECO:0007669"/>
    <property type="project" value="UniProtKB-EC"/>
</dbReference>
<feature type="signal peptide" evidence="14">
    <location>
        <begin position="1"/>
        <end position="17"/>
    </location>
</feature>
<name>J3NKQ5_GAET3</name>
<keyword evidence="7 12" id="KW-0378">Hydrolase</keyword>
<feature type="compositionally biased region" description="Acidic residues" evidence="13">
    <location>
        <begin position="628"/>
        <end position="642"/>
    </location>
</feature>
<evidence type="ECO:0000256" key="4">
    <source>
        <dbReference type="ARBA" id="ARBA00014458"/>
    </source>
</evidence>
<evidence type="ECO:0000256" key="7">
    <source>
        <dbReference type="ARBA" id="ARBA00022801"/>
    </source>
</evidence>
<keyword evidence="8" id="KW-0735">Signal-anchor</keyword>
<keyword evidence="11" id="KW-0325">Glycoprotein</keyword>
<dbReference type="FunFam" id="3.60.21.10:FF:000082">
    <property type="entry name" value="Endopolyphosphatase"/>
    <property type="match status" value="1"/>
</dbReference>
<evidence type="ECO:0000256" key="13">
    <source>
        <dbReference type="SAM" id="MobiDB-lite"/>
    </source>
</evidence>
<keyword evidence="17" id="KW-1185">Reference proteome</keyword>
<evidence type="ECO:0000256" key="9">
    <source>
        <dbReference type="ARBA" id="ARBA00022989"/>
    </source>
</evidence>
<dbReference type="InterPro" id="IPR041805">
    <property type="entry name" value="ASMase/PPN1_MPP"/>
</dbReference>
<dbReference type="OrthoDB" id="348678at2759"/>
<evidence type="ECO:0000256" key="6">
    <source>
        <dbReference type="ARBA" id="ARBA00022692"/>
    </source>
</evidence>
<dbReference type="Gene3D" id="3.60.21.10">
    <property type="match status" value="1"/>
</dbReference>
<evidence type="ECO:0000256" key="3">
    <source>
        <dbReference type="ARBA" id="ARBA00012459"/>
    </source>
</evidence>
<reference evidence="17" key="1">
    <citation type="submission" date="2010-07" db="EMBL/GenBank/DDBJ databases">
        <title>The genome sequence of Gaeumannomyces graminis var. tritici strain R3-111a-1.</title>
        <authorList>
            <consortium name="The Broad Institute Genome Sequencing Platform"/>
            <person name="Ma L.-J."/>
            <person name="Dead R."/>
            <person name="Young S."/>
            <person name="Zeng Q."/>
            <person name="Koehrsen M."/>
            <person name="Alvarado L."/>
            <person name="Berlin A."/>
            <person name="Chapman S.B."/>
            <person name="Chen Z."/>
            <person name="Freedman E."/>
            <person name="Gellesch M."/>
            <person name="Goldberg J."/>
            <person name="Griggs A."/>
            <person name="Gujja S."/>
            <person name="Heilman E.R."/>
            <person name="Heiman D."/>
            <person name="Hepburn T."/>
            <person name="Howarth C."/>
            <person name="Jen D."/>
            <person name="Larson L."/>
            <person name="Mehta T."/>
            <person name="Neiman D."/>
            <person name="Pearson M."/>
            <person name="Roberts A."/>
            <person name="Saif S."/>
            <person name="Shea T."/>
            <person name="Shenoy N."/>
            <person name="Sisk P."/>
            <person name="Stolte C."/>
            <person name="Sykes S."/>
            <person name="Walk T."/>
            <person name="White J."/>
            <person name="Yandava C."/>
            <person name="Haas B."/>
            <person name="Nusbaum C."/>
            <person name="Birren B."/>
        </authorList>
    </citation>
    <scope>NUCLEOTIDE SEQUENCE [LARGE SCALE GENOMIC DNA]</scope>
    <source>
        <strain evidence="17">R3-111a-1</strain>
    </source>
</reference>
<reference evidence="15" key="2">
    <citation type="submission" date="2010-07" db="EMBL/GenBank/DDBJ databases">
        <authorList>
            <consortium name="The Broad Institute Genome Sequencing Platform"/>
            <consortium name="Broad Institute Genome Sequencing Center for Infectious Disease"/>
            <person name="Ma L.-J."/>
            <person name="Dead R."/>
            <person name="Young S."/>
            <person name="Zeng Q."/>
            <person name="Koehrsen M."/>
            <person name="Alvarado L."/>
            <person name="Berlin A."/>
            <person name="Chapman S.B."/>
            <person name="Chen Z."/>
            <person name="Freedman E."/>
            <person name="Gellesch M."/>
            <person name="Goldberg J."/>
            <person name="Griggs A."/>
            <person name="Gujja S."/>
            <person name="Heilman E.R."/>
            <person name="Heiman D."/>
            <person name="Hepburn T."/>
            <person name="Howarth C."/>
            <person name="Jen D."/>
            <person name="Larson L."/>
            <person name="Mehta T."/>
            <person name="Neiman D."/>
            <person name="Pearson M."/>
            <person name="Roberts A."/>
            <person name="Saif S."/>
            <person name="Shea T."/>
            <person name="Shenoy N."/>
            <person name="Sisk P."/>
            <person name="Stolte C."/>
            <person name="Sykes S."/>
            <person name="Walk T."/>
            <person name="White J."/>
            <person name="Yandava C."/>
            <person name="Haas B."/>
            <person name="Nusbaum C."/>
            <person name="Birren B."/>
        </authorList>
    </citation>
    <scope>NUCLEOTIDE SEQUENCE</scope>
    <source>
        <strain evidence="15">R3-111a-1</strain>
    </source>
</reference>
<dbReference type="InterPro" id="IPR029052">
    <property type="entry name" value="Metallo-depent_PP-like"/>
</dbReference>
<dbReference type="eggNOG" id="KOG3770">
    <property type="taxonomic scope" value="Eukaryota"/>
</dbReference>
<evidence type="ECO:0000256" key="10">
    <source>
        <dbReference type="ARBA" id="ARBA00023136"/>
    </source>
</evidence>
<dbReference type="GO" id="GO:0004309">
    <property type="term" value="F:exopolyphosphatase activity"/>
    <property type="evidence" value="ECO:0007669"/>
    <property type="project" value="TreeGrafter"/>
</dbReference>
<dbReference type="GO" id="GO:0005774">
    <property type="term" value="C:vacuolar membrane"/>
    <property type="evidence" value="ECO:0007669"/>
    <property type="project" value="UniProtKB-SubCell"/>
</dbReference>
<dbReference type="CDD" id="cd00842">
    <property type="entry name" value="MPP_ASMase"/>
    <property type="match status" value="1"/>
</dbReference>
<feature type="compositionally biased region" description="Basic residues" evidence="13">
    <location>
        <begin position="471"/>
        <end position="486"/>
    </location>
</feature>
<comment type="function">
    <text evidence="12">Catalyzes the hydrolysis of inorganic polyphosphate (polyP) chains of many hundreds of phosphate residues into shorter lengths.</text>
</comment>
<feature type="compositionally biased region" description="Basic and acidic residues" evidence="13">
    <location>
        <begin position="384"/>
        <end position="393"/>
    </location>
</feature>
<evidence type="ECO:0000256" key="8">
    <source>
        <dbReference type="ARBA" id="ARBA00022968"/>
    </source>
</evidence>
<dbReference type="RefSeq" id="XP_009217881.1">
    <property type="nucleotide sequence ID" value="XM_009219617.1"/>
</dbReference>
<dbReference type="PANTHER" id="PTHR10340:SF55">
    <property type="entry name" value="ENDOPOLYPHOSPHATASE"/>
    <property type="match status" value="1"/>
</dbReference>
<feature type="compositionally biased region" description="Acidic residues" evidence="13">
    <location>
        <begin position="606"/>
        <end position="622"/>
    </location>
</feature>
<keyword evidence="10 12" id="KW-0472">Membrane</keyword>
<evidence type="ECO:0000256" key="1">
    <source>
        <dbReference type="ARBA" id="ARBA00004576"/>
    </source>
</evidence>
<reference evidence="16" key="5">
    <citation type="submission" date="2018-04" db="UniProtKB">
        <authorList>
            <consortium name="EnsemblFungi"/>
        </authorList>
    </citation>
    <scope>IDENTIFICATION</scope>
    <source>
        <strain evidence="16">R3-111a-1</strain>
    </source>
</reference>
<evidence type="ECO:0000256" key="14">
    <source>
        <dbReference type="SAM" id="SignalP"/>
    </source>
</evidence>
<feature type="region of interest" description="Disordered" evidence="13">
    <location>
        <begin position="470"/>
        <end position="509"/>
    </location>
</feature>
<dbReference type="HOGENOM" id="CLU_013424_1_1_1"/>
<feature type="compositionally biased region" description="Basic residues" evidence="13">
    <location>
        <begin position="676"/>
        <end position="685"/>
    </location>
</feature>
<reference evidence="16" key="4">
    <citation type="journal article" date="2015" name="G3 (Bethesda)">
        <title>Genome sequences of three phytopathogenic species of the Magnaporthaceae family of fungi.</title>
        <authorList>
            <person name="Okagaki L.H."/>
            <person name="Nunes C.C."/>
            <person name="Sailsbery J."/>
            <person name="Clay B."/>
            <person name="Brown D."/>
            <person name="John T."/>
            <person name="Oh Y."/>
            <person name="Young N."/>
            <person name="Fitzgerald M."/>
            <person name="Haas B.J."/>
            <person name="Zeng Q."/>
            <person name="Young S."/>
            <person name="Adiconis X."/>
            <person name="Fan L."/>
            <person name="Levin J.Z."/>
            <person name="Mitchell T.K."/>
            <person name="Okubara P.A."/>
            <person name="Farman M.L."/>
            <person name="Kohn L.M."/>
            <person name="Birren B."/>
            <person name="Ma L.-J."/>
            <person name="Dean R.A."/>
        </authorList>
    </citation>
    <scope>NUCLEOTIDE SEQUENCE</scope>
    <source>
        <strain evidence="16">R3-111a-1</strain>
    </source>
</reference>
<dbReference type="GO" id="GO:0000324">
    <property type="term" value="C:fungal-type vacuole"/>
    <property type="evidence" value="ECO:0007669"/>
    <property type="project" value="TreeGrafter"/>
</dbReference>
<dbReference type="GO" id="GO:0006798">
    <property type="term" value="P:polyphosphate catabolic process"/>
    <property type="evidence" value="ECO:0007669"/>
    <property type="project" value="TreeGrafter"/>
</dbReference>
<dbReference type="EC" id="3.6.1.10" evidence="3 12"/>
<dbReference type="FunCoup" id="J3NKQ5">
    <property type="interactions" value="190"/>
</dbReference>
<dbReference type="PIRSF" id="PIRSF027093">
    <property type="entry name" value="EndopolyPtase_N1"/>
    <property type="match status" value="1"/>
</dbReference>
<keyword evidence="14" id="KW-0732">Signal</keyword>
<dbReference type="GeneID" id="20342304"/>
<keyword evidence="6" id="KW-0812">Transmembrane</keyword>
<dbReference type="SUPFAM" id="SSF56300">
    <property type="entry name" value="Metallo-dependent phosphatases"/>
    <property type="match status" value="1"/>
</dbReference>
<dbReference type="GO" id="GO:0008081">
    <property type="term" value="F:phosphoric diester hydrolase activity"/>
    <property type="evidence" value="ECO:0007669"/>
    <property type="project" value="TreeGrafter"/>
</dbReference>
<gene>
    <name evidence="16" type="primary">20342304</name>
    <name evidence="15" type="ORF">GGTG_01846</name>
</gene>
<feature type="region of interest" description="Disordered" evidence="13">
    <location>
        <begin position="598"/>
        <end position="685"/>
    </location>
</feature>
<reference evidence="15" key="3">
    <citation type="submission" date="2010-09" db="EMBL/GenBank/DDBJ databases">
        <title>Annotation of Gaeumannomyces graminis var. tritici R3-111a-1.</title>
        <authorList>
            <consortium name="The Broad Institute Genome Sequencing Platform"/>
            <person name="Ma L.-J."/>
            <person name="Dead R."/>
            <person name="Young S.K."/>
            <person name="Zeng Q."/>
            <person name="Gargeya S."/>
            <person name="Fitzgerald M."/>
            <person name="Haas B."/>
            <person name="Abouelleil A."/>
            <person name="Alvarado L."/>
            <person name="Arachchi H.M."/>
            <person name="Berlin A."/>
            <person name="Brown A."/>
            <person name="Chapman S.B."/>
            <person name="Chen Z."/>
            <person name="Dunbar C."/>
            <person name="Freedman E."/>
            <person name="Gearin G."/>
            <person name="Gellesch M."/>
            <person name="Goldberg J."/>
            <person name="Griggs A."/>
            <person name="Gujja S."/>
            <person name="Heiman D."/>
            <person name="Howarth C."/>
            <person name="Larson L."/>
            <person name="Lui A."/>
            <person name="MacDonald P.J.P."/>
            <person name="Mehta T."/>
            <person name="Montmayeur A."/>
            <person name="Murphy C."/>
            <person name="Neiman D."/>
            <person name="Pearson M."/>
            <person name="Priest M."/>
            <person name="Roberts A."/>
            <person name="Saif S."/>
            <person name="Shea T."/>
            <person name="Shenoy N."/>
            <person name="Sisk P."/>
            <person name="Stolte C."/>
            <person name="Sykes S."/>
            <person name="Yandava C."/>
            <person name="Wortman J."/>
            <person name="Nusbaum C."/>
            <person name="Birren B."/>
        </authorList>
    </citation>
    <scope>NUCLEOTIDE SEQUENCE</scope>
    <source>
        <strain evidence="15">R3-111a-1</strain>
    </source>
</reference>
<sequence length="713" mass="80184">MRRRVILLSAASLCASAALFHNEDGPQHVLEGSPQPDAVSAATGRKRQVQGRFLHITDFHPDALYKTHSSTDQDDACHSGHGPAGYYGAETSDCDAPFSLVNATFDWIEANLKDKIDFVIWTGDTARHDSDEDAPRSAKQVLGTNKFVAQKFRDLFFDEKAEALSVSVIPTLGNNDILPHNIMLPGPNRWLTSYASIWRHFIPEEQRHSFQIGGWFYVEVVPNKLAVVSLNTLYFFDRNAAIDNCVDTSEPGFKQLEWLRVQLSLLRNRGMKAIIMGHVPPARTNSKMLWDESCWQKYTLWLQQYRDVVTASLYGHMNIDHFMFQDTNDVNIQSVASGVYDQGVRVSMDDELTAQGANDYLLELRRRWSKLPKPKTAVNPDPSELSKGKKGDKGSLGGRWAERYQLSLVGPSIVPNFFPTLRVIEYNISGLEGSEVSTGPVVRESDALGLPDVDEWESDLRAAALVEVEKNKKKKKKKGKKGGKGGKTHDPNLVVPDPPSKSAPPGPAYSPQPLTLVGYTQYFANLTHINNDVAVEDVEPSGRWRDGKHSGKKPDTSKPLRDFAFEIEYSTFKDKILKMSDLTVRSYIKLAYRMGRQQTKKKVSDASEDLPWDGEYDDEDGDAGGNDDYGDDDDDDDVDVDDQYGLASSAEDDLVEQHGNETLTEQKKNKGNDKDKKKKKKKQQHKYNKVWLHFLKHAFVSTVDEKDLKKLDR</sequence>
<dbReference type="InterPro" id="IPR012358">
    <property type="entry name" value="EndopolyPtase_N1"/>
</dbReference>
<comment type="similarity">
    <text evidence="2">Belongs to the endopolyphosphatase PPN1 family.</text>
</comment>
<dbReference type="EMBL" id="GL385395">
    <property type="protein sequence ID" value="EJT81872.1"/>
    <property type="molecule type" value="Genomic_DNA"/>
</dbReference>
<dbReference type="PANTHER" id="PTHR10340">
    <property type="entry name" value="SPHINGOMYELIN PHOSPHODIESTERASE"/>
    <property type="match status" value="1"/>
</dbReference>
<evidence type="ECO:0000256" key="5">
    <source>
        <dbReference type="ARBA" id="ARBA00022554"/>
    </source>
</evidence>
<evidence type="ECO:0000256" key="11">
    <source>
        <dbReference type="ARBA" id="ARBA00023180"/>
    </source>
</evidence>
<feature type="compositionally biased region" description="Basic and acidic residues" evidence="13">
    <location>
        <begin position="655"/>
        <end position="675"/>
    </location>
</feature>
<evidence type="ECO:0000256" key="12">
    <source>
        <dbReference type="PIRNR" id="PIRNR027093"/>
    </source>
</evidence>
<evidence type="ECO:0000313" key="16">
    <source>
        <dbReference type="EnsemblFungi" id="EJT81872"/>
    </source>
</evidence>
<feature type="compositionally biased region" description="Pro residues" evidence="13">
    <location>
        <begin position="496"/>
        <end position="509"/>
    </location>
</feature>
<dbReference type="VEuPathDB" id="FungiDB:GGTG_01846"/>
<comment type="catalytic activity">
    <reaction evidence="12">
        <text>[phosphate](n+1) + n H2O = (n+1) phosphate + n H(+)</text>
        <dbReference type="Rhea" id="RHEA:22452"/>
        <dbReference type="Rhea" id="RHEA-COMP:14280"/>
        <dbReference type="ChEBI" id="CHEBI:15377"/>
        <dbReference type="ChEBI" id="CHEBI:15378"/>
        <dbReference type="ChEBI" id="CHEBI:16838"/>
        <dbReference type="ChEBI" id="CHEBI:43474"/>
        <dbReference type="EC" id="3.6.1.10"/>
    </reaction>
</comment>
<keyword evidence="9" id="KW-1133">Transmembrane helix</keyword>
<feature type="region of interest" description="Disordered" evidence="13">
    <location>
        <begin position="372"/>
        <end position="396"/>
    </location>
</feature>
<organism evidence="15">
    <name type="scientific">Gaeumannomyces tritici (strain R3-111a-1)</name>
    <name type="common">Wheat and barley take-all root rot fungus</name>
    <name type="synonym">Gaeumannomyces graminis var. tritici</name>
    <dbReference type="NCBI Taxonomy" id="644352"/>
    <lineage>
        <taxon>Eukaryota</taxon>
        <taxon>Fungi</taxon>
        <taxon>Dikarya</taxon>
        <taxon>Ascomycota</taxon>
        <taxon>Pezizomycotina</taxon>
        <taxon>Sordariomycetes</taxon>
        <taxon>Sordariomycetidae</taxon>
        <taxon>Magnaporthales</taxon>
        <taxon>Magnaporthaceae</taxon>
        <taxon>Gaeumannomyces</taxon>
    </lineage>
</organism>
<proteinExistence type="inferred from homology"/>
<protein>
    <recommendedName>
        <fullName evidence="4 12">Endopolyphosphatase</fullName>
        <ecNumber evidence="3 12">3.6.1.10</ecNumber>
    </recommendedName>
</protein>
<keyword evidence="5 12" id="KW-0926">Vacuole</keyword>
<feature type="chain" id="PRO_5015094175" description="Endopolyphosphatase" evidence="14">
    <location>
        <begin position="18"/>
        <end position="713"/>
    </location>
</feature>
<comment type="subcellular location">
    <subcellularLocation>
        <location evidence="1">Vacuole membrane</location>
        <topology evidence="1">Single-pass type II membrane protein</topology>
    </subcellularLocation>
</comment>
<evidence type="ECO:0000313" key="15">
    <source>
        <dbReference type="EMBL" id="EJT81872.1"/>
    </source>
</evidence>
<dbReference type="Proteomes" id="UP000006039">
    <property type="component" value="Unassembled WGS sequence"/>
</dbReference>